<dbReference type="RefSeq" id="WP_101642786.1">
    <property type="nucleotide sequence ID" value="NZ_FXZE01000005.1"/>
</dbReference>
<evidence type="ECO:0000256" key="3">
    <source>
        <dbReference type="ARBA" id="ARBA00023002"/>
    </source>
</evidence>
<proteinExistence type="predicted"/>
<dbReference type="InterPro" id="IPR009014">
    <property type="entry name" value="Transketo_C/PFOR_II"/>
</dbReference>
<feature type="domain" description="Transketolase-like pyrimidine-binding" evidence="4">
    <location>
        <begin position="18"/>
        <end position="193"/>
    </location>
</feature>
<keyword evidence="6" id="KW-1185">Reference proteome</keyword>
<gene>
    <name evidence="5" type="ORF">BANT10_01466</name>
</gene>
<protein>
    <recommendedName>
        <fullName evidence="2">3-methyl-2-oxobutanoate dehydrogenase (2-methylpropanoyl-transferring)</fullName>
        <ecNumber evidence="2">1.2.4.4</ecNumber>
    </recommendedName>
</protein>
<dbReference type="Pfam" id="PF02779">
    <property type="entry name" value="Transket_pyr"/>
    <property type="match status" value="1"/>
</dbReference>
<dbReference type="EC" id="1.2.4.4" evidence="2"/>
<evidence type="ECO:0000256" key="1">
    <source>
        <dbReference type="ARBA" id="ARBA00001964"/>
    </source>
</evidence>
<dbReference type="Pfam" id="PF02780">
    <property type="entry name" value="Transketolase_C"/>
    <property type="match status" value="1"/>
</dbReference>
<comment type="cofactor">
    <cofactor evidence="1">
        <name>thiamine diphosphate</name>
        <dbReference type="ChEBI" id="CHEBI:58937"/>
    </cofactor>
</comment>
<accession>A0A2H1J0A7</accession>
<dbReference type="PANTHER" id="PTHR42980:SF1">
    <property type="entry name" value="2-OXOISOVALERATE DEHYDROGENASE SUBUNIT BETA, MITOCHONDRIAL"/>
    <property type="match status" value="1"/>
</dbReference>
<dbReference type="AlphaFoldDB" id="A0A2H1J0A7"/>
<name>A0A2H1J0A7_9MICO</name>
<organism evidence="5 6">
    <name type="scientific">Brevibacterium antiquum</name>
    <dbReference type="NCBI Taxonomy" id="234835"/>
    <lineage>
        <taxon>Bacteria</taxon>
        <taxon>Bacillati</taxon>
        <taxon>Actinomycetota</taxon>
        <taxon>Actinomycetes</taxon>
        <taxon>Micrococcales</taxon>
        <taxon>Brevibacteriaceae</taxon>
        <taxon>Brevibacterium</taxon>
    </lineage>
</organism>
<dbReference type="CDD" id="cd07036">
    <property type="entry name" value="TPP_PYR_E1-PDHc-beta_like"/>
    <property type="match status" value="1"/>
</dbReference>
<dbReference type="GO" id="GO:0009083">
    <property type="term" value="P:branched-chain amino acid catabolic process"/>
    <property type="evidence" value="ECO:0007669"/>
    <property type="project" value="TreeGrafter"/>
</dbReference>
<dbReference type="SMART" id="SM00861">
    <property type="entry name" value="Transket_pyr"/>
    <property type="match status" value="1"/>
</dbReference>
<dbReference type="FunFam" id="3.40.50.920:FF:000001">
    <property type="entry name" value="Pyruvate dehydrogenase E1 beta subunit"/>
    <property type="match status" value="1"/>
</dbReference>
<dbReference type="GO" id="GO:0007584">
    <property type="term" value="P:response to nutrient"/>
    <property type="evidence" value="ECO:0007669"/>
    <property type="project" value="TreeGrafter"/>
</dbReference>
<evidence type="ECO:0000313" key="6">
    <source>
        <dbReference type="Proteomes" id="UP000234342"/>
    </source>
</evidence>
<evidence type="ECO:0000313" key="5">
    <source>
        <dbReference type="EMBL" id="SMX80791.1"/>
    </source>
</evidence>
<dbReference type="Gene3D" id="3.40.50.920">
    <property type="match status" value="1"/>
</dbReference>
<evidence type="ECO:0000259" key="4">
    <source>
        <dbReference type="SMART" id="SM00861"/>
    </source>
</evidence>
<dbReference type="SUPFAM" id="SSF52922">
    <property type="entry name" value="TK C-terminal domain-like"/>
    <property type="match status" value="1"/>
</dbReference>
<dbReference type="GO" id="GO:0003863">
    <property type="term" value="F:branched-chain 2-oxo acid dehydrogenase activity"/>
    <property type="evidence" value="ECO:0007669"/>
    <property type="project" value="UniProtKB-EC"/>
</dbReference>
<keyword evidence="5" id="KW-0670">Pyruvate</keyword>
<dbReference type="PANTHER" id="PTHR42980">
    <property type="entry name" value="2-OXOISOVALERATE DEHYDROGENASE SUBUNIT BETA-RELATED"/>
    <property type="match status" value="1"/>
</dbReference>
<dbReference type="GO" id="GO:0000287">
    <property type="term" value="F:magnesium ion binding"/>
    <property type="evidence" value="ECO:0007669"/>
    <property type="project" value="UniProtKB-ARBA"/>
</dbReference>
<evidence type="ECO:0000256" key="2">
    <source>
        <dbReference type="ARBA" id="ARBA00012277"/>
    </source>
</evidence>
<dbReference type="EMBL" id="FXZE01000005">
    <property type="protein sequence ID" value="SMX80791.1"/>
    <property type="molecule type" value="Genomic_DNA"/>
</dbReference>
<dbReference type="InterPro" id="IPR033248">
    <property type="entry name" value="Transketolase_C"/>
</dbReference>
<dbReference type="InterPro" id="IPR029061">
    <property type="entry name" value="THDP-binding"/>
</dbReference>
<dbReference type="SUPFAM" id="SSF52518">
    <property type="entry name" value="Thiamin diphosphate-binding fold (THDP-binding)"/>
    <property type="match status" value="1"/>
</dbReference>
<sequence length="339" mass="36863">MTVTALTTAEDVPAPASVTMTKALNQALRDSLREDENVLVFGEDVGRLGGVFRVTEGLRKEFGPDRVWDSPLAESGIVGTAIGMAMAGMRPVVEMQFDAYAYPAFEQIVSHVAKMRNRTKGQVSLPLTIRIPYAGDIGGVEHHSDSSEAYWCSTPGLTVITPSNPADAYSLLRESIASDDPVIFMEPKSRYWMKDELSLPVQTAPMDRAQVVRVGSDVTLLAYGPTVRTALAAAEDGAEHGLSIEVIDLRSLSPFDDETVSASVRKTSRAAIIHEAAQFGGYGAEVAARVTEANFTHLSAPILRITGFDVPYPSPKLEEYFLPTAERILDALESWDWEL</sequence>
<dbReference type="InterPro" id="IPR005475">
    <property type="entry name" value="Transketolase-like_Pyr-bd"/>
</dbReference>
<keyword evidence="3 5" id="KW-0560">Oxidoreductase</keyword>
<dbReference type="Gene3D" id="3.40.50.970">
    <property type="match status" value="1"/>
</dbReference>
<dbReference type="FunFam" id="3.40.50.970:FF:000001">
    <property type="entry name" value="Pyruvate dehydrogenase E1 beta subunit"/>
    <property type="match status" value="1"/>
</dbReference>
<reference evidence="6" key="1">
    <citation type="submission" date="2017-03" db="EMBL/GenBank/DDBJ databases">
        <authorList>
            <person name="Monnet C."/>
        </authorList>
    </citation>
    <scope>NUCLEOTIDE SEQUENCE [LARGE SCALE GENOMIC DNA]</scope>
    <source>
        <strain evidence="6">P10</strain>
    </source>
</reference>
<dbReference type="Proteomes" id="UP000234342">
    <property type="component" value="Unassembled WGS sequence"/>
</dbReference>